<dbReference type="SUPFAM" id="SSF50998">
    <property type="entry name" value="Quinoprotein alcohol dehydrogenase-like"/>
    <property type="match status" value="1"/>
</dbReference>
<evidence type="ECO:0000256" key="1">
    <source>
        <dbReference type="ARBA" id="ARBA00004167"/>
    </source>
</evidence>
<dbReference type="PANTHER" id="PTHR21419">
    <property type="match status" value="1"/>
</dbReference>
<evidence type="ECO:0000256" key="7">
    <source>
        <dbReference type="SAM" id="Phobius"/>
    </source>
</evidence>
<dbReference type="InterPro" id="IPR011047">
    <property type="entry name" value="Quinoprotein_ADH-like_sf"/>
</dbReference>
<evidence type="ECO:0000259" key="8">
    <source>
        <dbReference type="Pfam" id="PF23727"/>
    </source>
</evidence>
<dbReference type="Proteomes" id="UP000261540">
    <property type="component" value="Unplaced"/>
</dbReference>
<keyword evidence="4 7" id="KW-0472">Membrane</keyword>
<comment type="similarity">
    <text evidence="5">Belongs to the FAM234 family.</text>
</comment>
<evidence type="ECO:0000256" key="6">
    <source>
        <dbReference type="SAM" id="MobiDB-lite"/>
    </source>
</evidence>
<evidence type="ECO:0000256" key="5">
    <source>
        <dbReference type="ARBA" id="ARBA00025791"/>
    </source>
</evidence>
<protein>
    <recommendedName>
        <fullName evidence="8">FAM234A/B beta-propeller domain-containing protein</fullName>
    </recommendedName>
</protein>
<evidence type="ECO:0000313" key="9">
    <source>
        <dbReference type="Ensembl" id="ENSPKIP00000002300.1"/>
    </source>
</evidence>
<dbReference type="GeneTree" id="ENSGT00530000063694"/>
<organism evidence="9 10">
    <name type="scientific">Paramormyrops kingsleyae</name>
    <dbReference type="NCBI Taxonomy" id="1676925"/>
    <lineage>
        <taxon>Eukaryota</taxon>
        <taxon>Metazoa</taxon>
        <taxon>Chordata</taxon>
        <taxon>Craniata</taxon>
        <taxon>Vertebrata</taxon>
        <taxon>Euteleostomi</taxon>
        <taxon>Actinopterygii</taxon>
        <taxon>Neopterygii</taxon>
        <taxon>Teleostei</taxon>
        <taxon>Osteoglossocephala</taxon>
        <taxon>Osteoglossomorpha</taxon>
        <taxon>Osteoglossiformes</taxon>
        <taxon>Mormyridae</taxon>
        <taxon>Paramormyrops</taxon>
    </lineage>
</organism>
<dbReference type="InterPro" id="IPR055409">
    <property type="entry name" value="Beta-prop_FAM234A_B"/>
</dbReference>
<comment type="subcellular location">
    <subcellularLocation>
        <location evidence="1">Membrane</location>
        <topology evidence="1">Single-pass membrane protein</topology>
    </subcellularLocation>
</comment>
<evidence type="ECO:0000313" key="10">
    <source>
        <dbReference type="Proteomes" id="UP000261540"/>
    </source>
</evidence>
<proteinExistence type="inferred from homology"/>
<reference evidence="9" key="1">
    <citation type="submission" date="2025-08" db="UniProtKB">
        <authorList>
            <consortium name="Ensembl"/>
        </authorList>
    </citation>
    <scope>IDENTIFICATION</scope>
</reference>
<reference evidence="9" key="2">
    <citation type="submission" date="2025-09" db="UniProtKB">
        <authorList>
            <consortium name="Ensembl"/>
        </authorList>
    </citation>
    <scope>IDENTIFICATION</scope>
</reference>
<evidence type="ECO:0000256" key="4">
    <source>
        <dbReference type="ARBA" id="ARBA00023136"/>
    </source>
</evidence>
<feature type="region of interest" description="Disordered" evidence="6">
    <location>
        <begin position="1"/>
        <end position="36"/>
    </location>
</feature>
<dbReference type="PANTHER" id="PTHR21419:SF7">
    <property type="entry name" value="PROTEIN FAM234A"/>
    <property type="match status" value="1"/>
</dbReference>
<keyword evidence="3 7" id="KW-1133">Transmembrane helix</keyword>
<dbReference type="InterPro" id="IPR045232">
    <property type="entry name" value="FAM234"/>
</dbReference>
<accession>A0A3B3Q9K0</accession>
<sequence length="599" mass="65912">MNYITQKAKHRMEARTPNQDPYGRAHGSQCHRSQQRDSERAGVWVVCSLPLIPHLQGGFEMSDLVDGRVEAQPLKERVAKAPRGKSQASGTKARRLARLSRCRTAVFFISLFLCLTVVFAFSFIIPCPVRPVYLRTWNHTYLESATYDFLAVEDVNRDKVLDVLFVLEANVGTMNTSCTIESIPCVFMVAVAGTNGHTLWERPLAPPFHWAQCGLQGLGGTDSGCLVAHAHLLTAVNKNTGDFLWQRPHPPNFNSQLPVMTSPDLDGDKVEDLVLIGPGPVETKLAVLSGRAGTRIGPELVLIPMETTKHLLHSTGSGSHYVLFRTALGLHVRALWRIAAEVQPGSEKTLRREPAWEAAAEGTSEQPLRSAVIHWLVQVPKKRGGHSLLLVTGGAVELVDGDSLQSLWTTNVSGVLSQPSTGYYDKDDITDVVLEEDSGNGTKRVAILNGRSGLVQWQLILLARPNTPQPVSFRSIHTISVFVFWGQMVAPPDAMRPSSEDTFTYMLHPQHPDAVLESSTWGGGGHTVTLRATLLERSRHACFITLAAPAGAGPSVTLSKRKLKDDASRSHVCWLGDHGEHQDEDVKYAFERLRFHQEA</sequence>
<name>A0A3B3Q9K0_9TELE</name>
<feature type="domain" description="FAM234A/B beta-propeller" evidence="8">
    <location>
        <begin position="137"/>
        <end position="596"/>
    </location>
</feature>
<keyword evidence="2 7" id="KW-0812">Transmembrane</keyword>
<dbReference type="GO" id="GO:0016020">
    <property type="term" value="C:membrane"/>
    <property type="evidence" value="ECO:0007669"/>
    <property type="project" value="UniProtKB-SubCell"/>
</dbReference>
<feature type="transmembrane region" description="Helical" evidence="7">
    <location>
        <begin position="104"/>
        <end position="125"/>
    </location>
</feature>
<keyword evidence="10" id="KW-1185">Reference proteome</keyword>
<dbReference type="AlphaFoldDB" id="A0A3B3Q9K0"/>
<evidence type="ECO:0000256" key="2">
    <source>
        <dbReference type="ARBA" id="ARBA00022692"/>
    </source>
</evidence>
<dbReference type="Pfam" id="PF23727">
    <property type="entry name" value="Beta-prop_FAM234A_B"/>
    <property type="match status" value="1"/>
</dbReference>
<dbReference type="Ensembl" id="ENSPKIT00000026243.1">
    <property type="protein sequence ID" value="ENSPKIP00000002300.1"/>
    <property type="gene ID" value="ENSPKIG00000020248.1"/>
</dbReference>
<evidence type="ECO:0000256" key="3">
    <source>
        <dbReference type="ARBA" id="ARBA00022989"/>
    </source>
</evidence>